<organism evidence="1">
    <name type="scientific">Ovis aries</name>
    <name type="common">Sheep</name>
    <dbReference type="NCBI Taxonomy" id="9940"/>
    <lineage>
        <taxon>Eukaryota</taxon>
        <taxon>Metazoa</taxon>
        <taxon>Chordata</taxon>
        <taxon>Craniata</taxon>
        <taxon>Vertebrata</taxon>
        <taxon>Euteleostomi</taxon>
        <taxon>Mammalia</taxon>
        <taxon>Eutheria</taxon>
        <taxon>Laurasiatheria</taxon>
        <taxon>Artiodactyla</taxon>
        <taxon>Ruminantia</taxon>
        <taxon>Pecora</taxon>
        <taxon>Bovidae</taxon>
        <taxon>Caprinae</taxon>
        <taxon>Ovis</taxon>
    </lineage>
</organism>
<dbReference type="Ensembl" id="ENSOART00020071556.1">
    <property type="protein sequence ID" value="ENSOARP00020036430.1"/>
    <property type="gene ID" value="ENSOARG00020002172.2"/>
</dbReference>
<name>A0AC11CVM6_SHEEP</name>
<sequence length="239" mass="26809">MAATTPLRDCQAWKDARLPLSTPSNEACRLFDATLTQYVKWTNDQGLGGLEGCLSKLKAADPTFAMGHAIANGLVLIGTGSSVRLDKELDAAVKTMVEISKTQPLTHREQLHVSAVETFAKGNFPKACELWEQILQEHPTDMLALKFSHDAYFYLGYQEQMRDSVARVYPFWTPDVPLSSYVKGIYSFGLMETNLYDRAEKLAKENLKVQSPTSVRQRTEHQNDIRIFSLKTTKDTQSG</sequence>
<gene>
    <name evidence="1" type="primary">TTC38</name>
</gene>
<reference evidence="1" key="1">
    <citation type="submission" date="2020-11" db="EMBL/GenBank/DDBJ databases">
        <authorList>
            <person name="Davenport K.M."/>
            <person name="Bickhart D.M."/>
            <person name="Smith T.P.L."/>
            <person name="Murdoch B.M."/>
            <person name="Rosen B.D."/>
        </authorList>
    </citation>
    <scope>NUCLEOTIDE SEQUENCE [LARGE SCALE GENOMIC DNA]</scope>
    <source>
        <strain evidence="1">OAR_USU_Benz2616</strain>
    </source>
</reference>
<reference evidence="1" key="2">
    <citation type="submission" date="2025-08" db="UniProtKB">
        <authorList>
            <consortium name="Ensembl"/>
        </authorList>
    </citation>
    <scope>IDENTIFICATION</scope>
</reference>
<proteinExistence type="predicted"/>
<evidence type="ECO:0000313" key="1">
    <source>
        <dbReference type="Ensembl" id="ENSOARP00020036430.1"/>
    </source>
</evidence>
<accession>A0AC11CVM6</accession>
<protein>
    <submittedName>
        <fullName evidence="1">Tetratricopeptide repeat domain 38</fullName>
    </submittedName>
</protein>
<reference evidence="1" key="3">
    <citation type="submission" date="2025-09" db="UniProtKB">
        <authorList>
            <consortium name="Ensembl"/>
        </authorList>
    </citation>
    <scope>IDENTIFICATION</scope>
</reference>